<dbReference type="EMBL" id="KN549746">
    <property type="protein sequence ID" value="KHJ96166.1"/>
    <property type="molecule type" value="Genomic_DNA"/>
</dbReference>
<dbReference type="OrthoDB" id="5793926at2759"/>
<organism evidence="1 2">
    <name type="scientific">Oesophagostomum dentatum</name>
    <name type="common">Nodular worm</name>
    <dbReference type="NCBI Taxonomy" id="61180"/>
    <lineage>
        <taxon>Eukaryota</taxon>
        <taxon>Metazoa</taxon>
        <taxon>Ecdysozoa</taxon>
        <taxon>Nematoda</taxon>
        <taxon>Chromadorea</taxon>
        <taxon>Rhabditida</taxon>
        <taxon>Rhabditina</taxon>
        <taxon>Rhabditomorpha</taxon>
        <taxon>Strongyloidea</taxon>
        <taxon>Strongylidae</taxon>
        <taxon>Oesophagostomum</taxon>
    </lineage>
</organism>
<protein>
    <recommendedName>
        <fullName evidence="3">F-box domain-containing protein</fullName>
    </recommendedName>
</protein>
<dbReference type="Proteomes" id="UP000053660">
    <property type="component" value="Unassembled WGS sequence"/>
</dbReference>
<evidence type="ECO:0000313" key="1">
    <source>
        <dbReference type="EMBL" id="KHJ96166.1"/>
    </source>
</evidence>
<keyword evidence="2" id="KW-1185">Reference proteome</keyword>
<evidence type="ECO:0008006" key="3">
    <source>
        <dbReference type="Google" id="ProtNLM"/>
    </source>
</evidence>
<dbReference type="AlphaFoldDB" id="A0A0B1TJC3"/>
<proteinExistence type="predicted"/>
<sequence length="281" mass="32032">MVEEHASISTLPPEMIEKILRNVNPNDIGKMQQLDLCEDACDLDVLALVSRTPQCDWIEIDPCFTIDNVSSLLRCMKQITTLKYKHSSYKDGSAPPLAKLRLISQILLLNDHRLVFRVQKCNNTIIADDSTIDVLIPLSQAGRGLGTFWVDAISTDFTLTKMFELFEVNDLTVQKCNNTIIADDSTIDVLIPLSQAGRGLGTFWVDAISTDFTLTKMFELFEKGKFRDIFTFFVEKVHGSDEQFNRWLLSNAQRVDITNPLVYRFLYRDVDFIVQIGYYAP</sequence>
<accession>A0A0B1TJC3</accession>
<evidence type="ECO:0000313" key="2">
    <source>
        <dbReference type="Proteomes" id="UP000053660"/>
    </source>
</evidence>
<gene>
    <name evidence="1" type="ORF">OESDEN_03877</name>
</gene>
<reference evidence="1 2" key="1">
    <citation type="submission" date="2014-03" db="EMBL/GenBank/DDBJ databases">
        <title>Draft genome of the hookworm Oesophagostomum dentatum.</title>
        <authorList>
            <person name="Mitreva M."/>
        </authorList>
    </citation>
    <scope>NUCLEOTIDE SEQUENCE [LARGE SCALE GENOMIC DNA]</scope>
    <source>
        <strain evidence="1 2">OD-Hann</strain>
    </source>
</reference>
<name>A0A0B1TJC3_OESDE</name>